<dbReference type="InterPro" id="IPR050639">
    <property type="entry name" value="SSR_resolvase"/>
</dbReference>
<evidence type="ECO:0000256" key="1">
    <source>
        <dbReference type="SAM" id="MobiDB-lite"/>
    </source>
</evidence>
<evidence type="ECO:0000313" key="3">
    <source>
        <dbReference type="EMBL" id="MBB5803332.1"/>
    </source>
</evidence>
<dbReference type="EMBL" id="JACHMO010000001">
    <property type="protein sequence ID" value="MBB5803332.1"/>
    <property type="molecule type" value="Genomic_DNA"/>
</dbReference>
<protein>
    <submittedName>
        <fullName evidence="3">DNA invertase Pin-like site-specific DNA recombinase</fullName>
    </submittedName>
</protein>
<dbReference type="Proteomes" id="UP000552097">
    <property type="component" value="Unassembled WGS sequence"/>
</dbReference>
<comment type="caution">
    <text evidence="3">The sequence shown here is derived from an EMBL/GenBank/DDBJ whole genome shotgun (WGS) entry which is preliminary data.</text>
</comment>
<dbReference type="Gene3D" id="3.40.50.1390">
    <property type="entry name" value="Resolvase, N-terminal catalytic domain"/>
    <property type="match status" value="1"/>
</dbReference>
<dbReference type="PANTHER" id="PTHR30461:SF23">
    <property type="entry name" value="DNA RECOMBINASE-RELATED"/>
    <property type="match status" value="1"/>
</dbReference>
<dbReference type="GO" id="GO:0000150">
    <property type="term" value="F:DNA strand exchange activity"/>
    <property type="evidence" value="ECO:0007669"/>
    <property type="project" value="InterPro"/>
</dbReference>
<proteinExistence type="predicted"/>
<feature type="compositionally biased region" description="Low complexity" evidence="1">
    <location>
        <begin position="254"/>
        <end position="268"/>
    </location>
</feature>
<feature type="compositionally biased region" description="Low complexity" evidence="1">
    <location>
        <begin position="276"/>
        <end position="290"/>
    </location>
</feature>
<dbReference type="SUPFAM" id="SSF53041">
    <property type="entry name" value="Resolvase-like"/>
    <property type="match status" value="1"/>
</dbReference>
<dbReference type="GO" id="GO:0003677">
    <property type="term" value="F:DNA binding"/>
    <property type="evidence" value="ECO:0007669"/>
    <property type="project" value="InterPro"/>
</dbReference>
<dbReference type="Pfam" id="PF00239">
    <property type="entry name" value="Resolvase"/>
    <property type="match status" value="1"/>
</dbReference>
<feature type="region of interest" description="Disordered" evidence="1">
    <location>
        <begin position="254"/>
        <end position="296"/>
    </location>
</feature>
<gene>
    <name evidence="3" type="ORF">F4560_003100</name>
</gene>
<feature type="region of interest" description="Disordered" evidence="1">
    <location>
        <begin position="472"/>
        <end position="542"/>
    </location>
</feature>
<dbReference type="InterPro" id="IPR036162">
    <property type="entry name" value="Resolvase-like_N_sf"/>
</dbReference>
<sequence>MISPSCGDVKGGRSGVVRSGCAHGLDGLAGRRPDRWLRCPGRAVVGGLRFAFYGRTSTTEHQDPVTSRAWQLEVAQELTAGHGTITATFFDAGRSRRDRWRDRPQAAELLAAVRDPDRGFDAIVVGEYERGFAGDQLERLLALFRRHGVQVWLPEAGGPVDLDTPEHRVLVRMLGAQSLREVVRARHRAMAAMRALTEEGRYLGDVLPTATAWSTRACTRTLQGRAAVATSSGWSPIPRPRRPYGGCSPNAWPAAASRPWSRSSTSSTRHARQRTIRTATRTARDAAGPPRRSRRSCATLATPGWQVWNRQSVDHDHHSPTDQRRRRVAKWKPAHQWILSRQPAHAALVSERDFVAVQHIRRRGETREYLLAGLLRCGACGRRMESRWVHGRPGYRCRHHRGPRTEQTPPTLYHREKQLITRIGHALHLHAAASPHTVVDKLRADHAVITCHPDRVAIWNQRHLLHALREYEKSHKHPPTPPRHRQRPTTTHAATTHHRSSSGHPPRHPPPATVGRHPQRVPPRRLTCTDGIFGKHRSQAPA</sequence>
<dbReference type="Pfam" id="PF13408">
    <property type="entry name" value="Zn_ribbon_recom"/>
    <property type="match status" value="1"/>
</dbReference>
<feature type="compositionally biased region" description="Basic residues" evidence="1">
    <location>
        <begin position="495"/>
        <end position="507"/>
    </location>
</feature>
<accession>A0A7W9HJA1</accession>
<dbReference type="SMART" id="SM00857">
    <property type="entry name" value="Resolvase"/>
    <property type="match status" value="1"/>
</dbReference>
<name>A0A7W9HJA1_9PSEU</name>
<dbReference type="PANTHER" id="PTHR30461">
    <property type="entry name" value="DNA-INVERTASE FROM LAMBDOID PROPHAGE"/>
    <property type="match status" value="1"/>
</dbReference>
<feature type="compositionally biased region" description="Basic residues" evidence="1">
    <location>
        <begin position="474"/>
        <end position="487"/>
    </location>
</feature>
<dbReference type="InterPro" id="IPR006119">
    <property type="entry name" value="Resolv_N"/>
</dbReference>
<dbReference type="InterPro" id="IPR025827">
    <property type="entry name" value="Zn_ribbon_recom_dom"/>
</dbReference>
<keyword evidence="4" id="KW-1185">Reference proteome</keyword>
<evidence type="ECO:0000313" key="4">
    <source>
        <dbReference type="Proteomes" id="UP000552097"/>
    </source>
</evidence>
<feature type="domain" description="Resolvase/invertase-type recombinase catalytic" evidence="2">
    <location>
        <begin position="50"/>
        <end position="202"/>
    </location>
</feature>
<organism evidence="3 4">
    <name type="scientific">Saccharothrix ecbatanensis</name>
    <dbReference type="NCBI Taxonomy" id="1105145"/>
    <lineage>
        <taxon>Bacteria</taxon>
        <taxon>Bacillati</taxon>
        <taxon>Actinomycetota</taxon>
        <taxon>Actinomycetes</taxon>
        <taxon>Pseudonocardiales</taxon>
        <taxon>Pseudonocardiaceae</taxon>
        <taxon>Saccharothrix</taxon>
    </lineage>
</organism>
<reference evidence="3 4" key="1">
    <citation type="submission" date="2020-08" db="EMBL/GenBank/DDBJ databases">
        <title>Sequencing the genomes of 1000 actinobacteria strains.</title>
        <authorList>
            <person name="Klenk H.-P."/>
        </authorList>
    </citation>
    <scope>NUCLEOTIDE SEQUENCE [LARGE SCALE GENOMIC DNA]</scope>
    <source>
        <strain evidence="3 4">DSM 45486</strain>
    </source>
</reference>
<evidence type="ECO:0000259" key="2">
    <source>
        <dbReference type="SMART" id="SM00857"/>
    </source>
</evidence>
<dbReference type="AlphaFoldDB" id="A0A7W9HJA1"/>